<dbReference type="SMART" id="SM01007">
    <property type="entry name" value="Aldolase_II"/>
    <property type="match status" value="1"/>
</dbReference>
<name>A0ABT2TKP4_9FIRM</name>
<dbReference type="Pfam" id="PF00596">
    <property type="entry name" value="Aldolase_II"/>
    <property type="match status" value="1"/>
</dbReference>
<dbReference type="PANTHER" id="PTHR22789">
    <property type="entry name" value="FUCULOSE PHOSPHATE ALDOLASE"/>
    <property type="match status" value="1"/>
</dbReference>
<organism evidence="4 5">
    <name type="scientific">Brotonthovivens ammoniilytica</name>
    <dbReference type="NCBI Taxonomy" id="2981725"/>
    <lineage>
        <taxon>Bacteria</taxon>
        <taxon>Bacillati</taxon>
        <taxon>Bacillota</taxon>
        <taxon>Clostridia</taxon>
        <taxon>Lachnospirales</taxon>
        <taxon>Lachnospiraceae</taxon>
        <taxon>Brotonthovivens</taxon>
    </lineage>
</organism>
<dbReference type="InterPro" id="IPR050197">
    <property type="entry name" value="Aldolase_class_II_sugar_metab"/>
</dbReference>
<evidence type="ECO:0000313" key="4">
    <source>
        <dbReference type="EMBL" id="MCU6762788.1"/>
    </source>
</evidence>
<dbReference type="InterPro" id="IPR001303">
    <property type="entry name" value="Aldolase_II/adducin_N"/>
</dbReference>
<dbReference type="InterPro" id="IPR036409">
    <property type="entry name" value="Aldolase_II/adducin_N_sf"/>
</dbReference>
<keyword evidence="5" id="KW-1185">Reference proteome</keyword>
<feature type="domain" description="Class II aldolase/adducin N-terminal" evidence="3">
    <location>
        <begin position="10"/>
        <end position="195"/>
    </location>
</feature>
<dbReference type="Proteomes" id="UP001652442">
    <property type="component" value="Unassembled WGS sequence"/>
</dbReference>
<keyword evidence="2" id="KW-0456">Lyase</keyword>
<reference evidence="4 5" key="1">
    <citation type="journal article" date="2021" name="ISME Commun">
        <title>Automated analysis of genomic sequences facilitates high-throughput and comprehensive description of bacteria.</title>
        <authorList>
            <person name="Hitch T.C.A."/>
        </authorList>
    </citation>
    <scope>NUCLEOTIDE SEQUENCE [LARGE SCALE GENOMIC DNA]</scope>
    <source>
        <strain evidence="4 5">Sanger_109</strain>
    </source>
</reference>
<protein>
    <submittedName>
        <fullName evidence="4">Class II aldolase/adducin family protein</fullName>
    </submittedName>
</protein>
<accession>A0ABT2TKP4</accession>
<proteinExistence type="predicted"/>
<dbReference type="EMBL" id="JAOQJQ010000004">
    <property type="protein sequence ID" value="MCU6762788.1"/>
    <property type="molecule type" value="Genomic_DNA"/>
</dbReference>
<dbReference type="PANTHER" id="PTHR22789:SF0">
    <property type="entry name" value="3-OXO-TETRONATE 4-PHOSPHATE DECARBOXYLASE-RELATED"/>
    <property type="match status" value="1"/>
</dbReference>
<evidence type="ECO:0000256" key="2">
    <source>
        <dbReference type="ARBA" id="ARBA00023239"/>
    </source>
</evidence>
<keyword evidence="1" id="KW-0479">Metal-binding</keyword>
<dbReference type="RefSeq" id="WP_262591195.1">
    <property type="nucleotide sequence ID" value="NZ_JAOQJQ010000004.1"/>
</dbReference>
<dbReference type="Gene3D" id="3.40.225.10">
    <property type="entry name" value="Class II aldolase/adducin N-terminal domain"/>
    <property type="match status" value="1"/>
</dbReference>
<evidence type="ECO:0000259" key="3">
    <source>
        <dbReference type="SMART" id="SM01007"/>
    </source>
</evidence>
<evidence type="ECO:0000313" key="5">
    <source>
        <dbReference type="Proteomes" id="UP001652442"/>
    </source>
</evidence>
<comment type="caution">
    <text evidence="4">The sequence shown here is derived from an EMBL/GenBank/DDBJ whole genome shotgun (WGS) entry which is preliminary data.</text>
</comment>
<sequence>MNLSYYDMRIEMCRVARLMFERRLTNAAGGNFSVRVDENRILLSPSMMSEERHCDMKPEDFLLIDYDENIIEGSGRLSRETLMHVLILKNFKEIGAVIHAHPFYCMPYVAFGKEIPNVTEATMGRGKVGVIPWTQAFTEDLSRNVYEYFEQHRELAVKKPIGAIMQYHGIVCTGDTIFKAYSMLERMECDAFCNLSKGAVMSTEDVCIPTLK</sequence>
<evidence type="ECO:0000256" key="1">
    <source>
        <dbReference type="ARBA" id="ARBA00022723"/>
    </source>
</evidence>
<gene>
    <name evidence="4" type="ORF">OCV88_10655</name>
</gene>
<dbReference type="SUPFAM" id="SSF53639">
    <property type="entry name" value="AraD/HMP-PK domain-like"/>
    <property type="match status" value="1"/>
</dbReference>